<evidence type="ECO:0000259" key="4">
    <source>
        <dbReference type="Pfam" id="PF25344"/>
    </source>
</evidence>
<dbReference type="InterPro" id="IPR001611">
    <property type="entry name" value="Leu-rich_rpt"/>
</dbReference>
<comment type="caution">
    <text evidence="5">The sequence shown here is derived from an EMBL/GenBank/DDBJ whole genome shotgun (WGS) entry which is preliminary data.</text>
</comment>
<keyword evidence="3" id="KW-0539">Nucleus</keyword>
<dbReference type="InterPro" id="IPR032675">
    <property type="entry name" value="LRR_dom_sf"/>
</dbReference>
<evidence type="ECO:0000256" key="3">
    <source>
        <dbReference type="ARBA" id="ARBA00023242"/>
    </source>
</evidence>
<dbReference type="InterPro" id="IPR003591">
    <property type="entry name" value="Leu-rich_rpt_typical-subtyp"/>
</dbReference>
<evidence type="ECO:0000313" key="5">
    <source>
        <dbReference type="EMBL" id="KAK8754466.1"/>
    </source>
</evidence>
<evidence type="ECO:0000256" key="2">
    <source>
        <dbReference type="ARBA" id="ARBA00022737"/>
    </source>
</evidence>
<feature type="domain" description="PIF1/LRR1 pleckstrin homology" evidence="4">
    <location>
        <begin position="1"/>
        <end position="121"/>
    </location>
</feature>
<dbReference type="Proteomes" id="UP001445076">
    <property type="component" value="Unassembled WGS sequence"/>
</dbReference>
<keyword evidence="1" id="KW-0433">Leucine-rich repeat</keyword>
<dbReference type="PROSITE" id="PS51450">
    <property type="entry name" value="LRR"/>
    <property type="match status" value="2"/>
</dbReference>
<dbReference type="PANTHER" id="PTHR48051:SF52">
    <property type="entry name" value="LEUCINE-RICH REPEAT PROTEIN 1"/>
    <property type="match status" value="1"/>
</dbReference>
<dbReference type="InterPro" id="IPR050216">
    <property type="entry name" value="LRR_domain-containing"/>
</dbReference>
<accession>A0AAW0YC58</accession>
<reference evidence="5 6" key="1">
    <citation type="journal article" date="2024" name="BMC Genomics">
        <title>Genome assembly of redclaw crayfish (Cherax quadricarinatus) provides insights into its immune adaptation and hypoxia tolerance.</title>
        <authorList>
            <person name="Liu Z."/>
            <person name="Zheng J."/>
            <person name="Li H."/>
            <person name="Fang K."/>
            <person name="Wang S."/>
            <person name="He J."/>
            <person name="Zhou D."/>
            <person name="Weng S."/>
            <person name="Chi M."/>
            <person name="Gu Z."/>
            <person name="He J."/>
            <person name="Li F."/>
            <person name="Wang M."/>
        </authorList>
    </citation>
    <scope>NUCLEOTIDE SEQUENCE [LARGE SCALE GENOMIC DNA]</scope>
    <source>
        <strain evidence="5">ZL_2023a</strain>
    </source>
</reference>
<protein>
    <recommendedName>
        <fullName evidence="4">PIF1/LRR1 pleckstrin homology domain-containing protein</fullName>
    </recommendedName>
</protein>
<dbReference type="SMART" id="SM00369">
    <property type="entry name" value="LRR_TYP"/>
    <property type="match status" value="4"/>
</dbReference>
<organism evidence="5 6">
    <name type="scientific">Cherax quadricarinatus</name>
    <name type="common">Australian red claw crayfish</name>
    <dbReference type="NCBI Taxonomy" id="27406"/>
    <lineage>
        <taxon>Eukaryota</taxon>
        <taxon>Metazoa</taxon>
        <taxon>Ecdysozoa</taxon>
        <taxon>Arthropoda</taxon>
        <taxon>Crustacea</taxon>
        <taxon>Multicrustacea</taxon>
        <taxon>Malacostraca</taxon>
        <taxon>Eumalacostraca</taxon>
        <taxon>Eucarida</taxon>
        <taxon>Decapoda</taxon>
        <taxon>Pleocyemata</taxon>
        <taxon>Astacidea</taxon>
        <taxon>Parastacoidea</taxon>
        <taxon>Parastacidae</taxon>
        <taxon>Cherax</taxon>
    </lineage>
</organism>
<evidence type="ECO:0000313" key="6">
    <source>
        <dbReference type="Proteomes" id="UP001445076"/>
    </source>
</evidence>
<dbReference type="EMBL" id="JARKIK010000001">
    <property type="protein sequence ID" value="KAK8754466.1"/>
    <property type="molecule type" value="Genomic_DNA"/>
</dbReference>
<keyword evidence="6" id="KW-1185">Reference proteome</keyword>
<dbReference type="SUPFAM" id="SSF52058">
    <property type="entry name" value="L domain-like"/>
    <property type="match status" value="1"/>
</dbReference>
<keyword evidence="2" id="KW-0677">Repeat</keyword>
<dbReference type="Pfam" id="PF25344">
    <property type="entry name" value="PH_LRR1"/>
    <property type="match status" value="1"/>
</dbReference>
<dbReference type="Gene3D" id="3.80.10.10">
    <property type="entry name" value="Ribonuclease Inhibitor"/>
    <property type="match status" value="2"/>
</dbReference>
<name>A0AAW0YC58_CHEQU</name>
<evidence type="ECO:0000256" key="1">
    <source>
        <dbReference type="ARBA" id="ARBA00022614"/>
    </source>
</evidence>
<sequence length="411" mass="45754">MRISCEVLVSNRKLPSLNLGNKRTGTQSSLGIGRLPGSKPDVSSLFIHLCTAQNKQGTKYKVVENIERVFTKYVAEGKFTIRFKEPAHDLCVKADPVLAKTFLQTLKLGIQNKDIAKLHLSNLAPIKQSQVEKPKTKLVIESKQEYPITTAFPYTLESLKVNNVQLNRVENRIMKLKKLHSLNLNHNIIKELPTKMNEMHCLVNLHLSFNNITCISHQLFSGRLSHTLQMLDLSNNKIEYLPHTLGQLHSLVSLKLDGNILHKLPISLGKLTRLKYLTASKNKLVELPATLSNLRLESMDVFGNPFSSPLGIVRNNIKGVPSLKEIASTQCVQRGLCPTAADIPATLVEYLQAWLKCLCGKICYESHILACITLNLQLVASGLVLGNVFQTTAPALATLCSQKCFDKFSKT</sequence>
<dbReference type="Pfam" id="PF13855">
    <property type="entry name" value="LRR_8"/>
    <property type="match status" value="1"/>
</dbReference>
<dbReference type="GO" id="GO:0005737">
    <property type="term" value="C:cytoplasm"/>
    <property type="evidence" value="ECO:0007669"/>
    <property type="project" value="TreeGrafter"/>
</dbReference>
<dbReference type="PANTHER" id="PTHR48051">
    <property type="match status" value="1"/>
</dbReference>
<dbReference type="AlphaFoldDB" id="A0AAW0YC58"/>
<gene>
    <name evidence="5" type="ORF">OTU49_016377</name>
</gene>
<proteinExistence type="predicted"/>
<dbReference type="InterPro" id="IPR057437">
    <property type="entry name" value="PIF1/LRR1_PH"/>
</dbReference>